<organism evidence="5 6">
    <name type="scientific">Nesterenkonia aerolata</name>
    <dbReference type="NCBI Taxonomy" id="3074079"/>
    <lineage>
        <taxon>Bacteria</taxon>
        <taxon>Bacillati</taxon>
        <taxon>Actinomycetota</taxon>
        <taxon>Actinomycetes</taxon>
        <taxon>Micrococcales</taxon>
        <taxon>Micrococcaceae</taxon>
        <taxon>Nesterenkonia</taxon>
    </lineage>
</organism>
<dbReference type="Pfam" id="PF00392">
    <property type="entry name" value="GntR"/>
    <property type="match status" value="1"/>
</dbReference>
<dbReference type="CDD" id="cd07377">
    <property type="entry name" value="WHTH_GntR"/>
    <property type="match status" value="1"/>
</dbReference>
<proteinExistence type="predicted"/>
<sequence>MKRPKHTLIRDWVVERIRSGDFVEGQRIPTEKQLMERFGVSRAPVQQAMRTLEQAGVVVRRGGAGTFISSARIHSPLMDFLRLDRDQPEEHGDHKVLRTRVCSASSIPWVTPIFPGDTPIALLTRVKVHTSGRPIVLERAAIDLTIVPEVLEQDLAAMATIPYYNSLGMKLQRAHTQLTAEILPSEDAAVLELDPAIPVIRQFRTLYTSFDRPLEALQMDIHPQHLTLEVNEIAR</sequence>
<gene>
    <name evidence="5" type="ORF">RIL96_04030</name>
</gene>
<dbReference type="RefSeq" id="WP_310547726.1">
    <property type="nucleotide sequence ID" value="NZ_JAVKGR010000003.1"/>
</dbReference>
<protein>
    <submittedName>
        <fullName evidence="5">GntR family transcriptional regulator</fullName>
    </submittedName>
</protein>
<keyword evidence="6" id="KW-1185">Reference proteome</keyword>
<reference evidence="5 6" key="1">
    <citation type="submission" date="2023-09" db="EMBL/GenBank/DDBJ databases">
        <title>Description of three actinobacteria isolated from air of manufacturing shop in a pharmaceutical factory.</title>
        <authorList>
            <person name="Zhang D.-F."/>
        </authorList>
    </citation>
    <scope>NUCLEOTIDE SEQUENCE [LARGE SCALE GENOMIC DNA]</scope>
    <source>
        <strain evidence="5 6">LY-0111</strain>
    </source>
</reference>
<name>A0ABU2DQF1_9MICC</name>
<dbReference type="PANTHER" id="PTHR44846">
    <property type="entry name" value="MANNOSYL-D-GLYCERATE TRANSPORT/METABOLISM SYSTEM REPRESSOR MNGR-RELATED"/>
    <property type="match status" value="1"/>
</dbReference>
<evidence type="ECO:0000313" key="5">
    <source>
        <dbReference type="EMBL" id="MDR8018732.1"/>
    </source>
</evidence>
<evidence type="ECO:0000313" key="6">
    <source>
        <dbReference type="Proteomes" id="UP001251870"/>
    </source>
</evidence>
<comment type="caution">
    <text evidence="5">The sequence shown here is derived from an EMBL/GenBank/DDBJ whole genome shotgun (WGS) entry which is preliminary data.</text>
</comment>
<dbReference type="InterPro" id="IPR036390">
    <property type="entry name" value="WH_DNA-bd_sf"/>
</dbReference>
<dbReference type="InterPro" id="IPR050679">
    <property type="entry name" value="Bact_HTH_transcr_reg"/>
</dbReference>
<evidence type="ECO:0000256" key="3">
    <source>
        <dbReference type="ARBA" id="ARBA00023163"/>
    </source>
</evidence>
<dbReference type="PROSITE" id="PS50949">
    <property type="entry name" value="HTH_GNTR"/>
    <property type="match status" value="1"/>
</dbReference>
<dbReference type="InterPro" id="IPR011663">
    <property type="entry name" value="UTRA"/>
</dbReference>
<keyword evidence="2" id="KW-0238">DNA-binding</keyword>
<evidence type="ECO:0000259" key="4">
    <source>
        <dbReference type="PROSITE" id="PS50949"/>
    </source>
</evidence>
<feature type="domain" description="HTH gntR-type" evidence="4">
    <location>
        <begin position="3"/>
        <end position="71"/>
    </location>
</feature>
<evidence type="ECO:0000256" key="2">
    <source>
        <dbReference type="ARBA" id="ARBA00023125"/>
    </source>
</evidence>
<dbReference type="InterPro" id="IPR000524">
    <property type="entry name" value="Tscrpt_reg_HTH_GntR"/>
</dbReference>
<dbReference type="SMART" id="SM00345">
    <property type="entry name" value="HTH_GNTR"/>
    <property type="match status" value="1"/>
</dbReference>
<dbReference type="Gene3D" id="3.40.1410.10">
    <property type="entry name" value="Chorismate lyase-like"/>
    <property type="match status" value="1"/>
</dbReference>
<accession>A0ABU2DQF1</accession>
<dbReference type="PANTHER" id="PTHR44846:SF17">
    <property type="entry name" value="GNTR-FAMILY TRANSCRIPTIONAL REGULATOR"/>
    <property type="match status" value="1"/>
</dbReference>
<dbReference type="SUPFAM" id="SSF46785">
    <property type="entry name" value="Winged helix' DNA-binding domain"/>
    <property type="match status" value="1"/>
</dbReference>
<dbReference type="InterPro" id="IPR028978">
    <property type="entry name" value="Chorismate_lyase_/UTRA_dom_sf"/>
</dbReference>
<dbReference type="InterPro" id="IPR036388">
    <property type="entry name" value="WH-like_DNA-bd_sf"/>
</dbReference>
<evidence type="ECO:0000256" key="1">
    <source>
        <dbReference type="ARBA" id="ARBA00023015"/>
    </source>
</evidence>
<keyword evidence="3" id="KW-0804">Transcription</keyword>
<dbReference type="Pfam" id="PF07702">
    <property type="entry name" value="UTRA"/>
    <property type="match status" value="1"/>
</dbReference>
<dbReference type="PRINTS" id="PR00035">
    <property type="entry name" value="HTHGNTR"/>
</dbReference>
<keyword evidence="1" id="KW-0805">Transcription regulation</keyword>
<dbReference type="Gene3D" id="1.10.10.10">
    <property type="entry name" value="Winged helix-like DNA-binding domain superfamily/Winged helix DNA-binding domain"/>
    <property type="match status" value="1"/>
</dbReference>
<dbReference type="SMART" id="SM00866">
    <property type="entry name" value="UTRA"/>
    <property type="match status" value="1"/>
</dbReference>
<dbReference type="EMBL" id="JAVKGR010000003">
    <property type="protein sequence ID" value="MDR8018732.1"/>
    <property type="molecule type" value="Genomic_DNA"/>
</dbReference>
<dbReference type="SUPFAM" id="SSF64288">
    <property type="entry name" value="Chorismate lyase-like"/>
    <property type="match status" value="1"/>
</dbReference>
<dbReference type="Proteomes" id="UP001251870">
    <property type="component" value="Unassembled WGS sequence"/>
</dbReference>